<dbReference type="EMBL" id="BDGE01000013">
    <property type="protein sequence ID" value="GBE91040.1"/>
    <property type="molecule type" value="Genomic_DNA"/>
</dbReference>
<dbReference type="RefSeq" id="WP_103123796.1">
    <property type="nucleotide sequence ID" value="NZ_DF978422.1"/>
</dbReference>
<organism evidence="2 3">
    <name type="scientific">Nostoc cycadae WK-1</name>
    <dbReference type="NCBI Taxonomy" id="1861711"/>
    <lineage>
        <taxon>Bacteria</taxon>
        <taxon>Bacillati</taxon>
        <taxon>Cyanobacteriota</taxon>
        <taxon>Cyanophyceae</taxon>
        <taxon>Nostocales</taxon>
        <taxon>Nostocaceae</taxon>
        <taxon>Nostoc</taxon>
    </lineage>
</organism>
<keyword evidence="3" id="KW-1185">Reference proteome</keyword>
<keyword evidence="1" id="KW-0812">Transmembrane</keyword>
<evidence type="ECO:0000313" key="3">
    <source>
        <dbReference type="Proteomes" id="UP000236527"/>
    </source>
</evidence>
<keyword evidence="1" id="KW-1133">Transmembrane helix</keyword>
<reference evidence="3" key="1">
    <citation type="journal article" date="2018" name="Genome Announc.">
        <title>Draft Genome Sequence of the Nitrogen-Fixing and Hormogonia-Inducing Cyanobacterium Nostoc cycadae Strain WK-1, Isolated from the Coralloid Roots of Cycas revoluta.</title>
        <authorList>
            <person name="Kanesaki Y."/>
            <person name="Hirose M."/>
            <person name="Hirose Y."/>
            <person name="Fujisawa T."/>
            <person name="Nakamura Y."/>
            <person name="Watanabe S."/>
            <person name="Matsunaga S."/>
            <person name="Uchida H."/>
            <person name="Murakami A."/>
        </authorList>
    </citation>
    <scope>NUCLEOTIDE SEQUENCE [LARGE SCALE GENOMIC DNA]</scope>
    <source>
        <strain evidence="3">WK-1</strain>
    </source>
</reference>
<comment type="caution">
    <text evidence="2">The sequence shown here is derived from an EMBL/GenBank/DDBJ whole genome shotgun (WGS) entry which is preliminary data.</text>
</comment>
<accession>A0A2H6LCT9</accession>
<dbReference type="Proteomes" id="UP000236527">
    <property type="component" value="Unassembled WGS sequence"/>
</dbReference>
<sequence length="218" mass="25617">MPNYLAYLSLILLGILLILIVYIAYLYFTTVNKLNKALHQSQLPEELVNFPVYSSTPEEYSSVKIRIAAFIEACNNNRTFELHLTANDLNCLRNKGHEPNIESLKRPEYYEITENKIIERRVVFPWPFNRYRCINDVKYIDFIFKNGGLIEQSSIMARHNKEIPKARQNFIEYPIIQSKLLLQVFSHGFNGTENSNLMNIIEKIKNIKINNSEFIFYI</sequence>
<keyword evidence="1" id="KW-0472">Membrane</keyword>
<name>A0A2H6LCT9_9NOSO</name>
<protein>
    <submittedName>
        <fullName evidence="2">Uncharacterized protein</fullName>
    </submittedName>
</protein>
<dbReference type="AlphaFoldDB" id="A0A2H6LCT9"/>
<feature type="transmembrane region" description="Helical" evidence="1">
    <location>
        <begin position="6"/>
        <end position="28"/>
    </location>
</feature>
<evidence type="ECO:0000313" key="2">
    <source>
        <dbReference type="EMBL" id="GBE91040.1"/>
    </source>
</evidence>
<gene>
    <name evidence="2" type="ORF">NCWK1_0762</name>
</gene>
<proteinExistence type="predicted"/>
<evidence type="ECO:0000256" key="1">
    <source>
        <dbReference type="SAM" id="Phobius"/>
    </source>
</evidence>